<dbReference type="SMART" id="SM00327">
    <property type="entry name" value="VWA"/>
    <property type="match status" value="1"/>
</dbReference>
<dbReference type="STRING" id="765420.OSCT_1089"/>
<gene>
    <name evidence="2" type="ORF">OSCT_1089</name>
</gene>
<dbReference type="Gene3D" id="3.40.50.410">
    <property type="entry name" value="von Willebrand factor, type A domain"/>
    <property type="match status" value="1"/>
</dbReference>
<comment type="caution">
    <text evidence="2">The sequence shown here is derived from an EMBL/GenBank/DDBJ whole genome shotgun (WGS) entry which is preliminary data.</text>
</comment>
<dbReference type="HOGENOM" id="CLU_637517_0_0_0"/>
<dbReference type="AlphaFoldDB" id="E1ICN8"/>
<dbReference type="Pfam" id="PF12773">
    <property type="entry name" value="DZR"/>
    <property type="match status" value="1"/>
</dbReference>
<feature type="domain" description="VWFA" evidence="1">
    <location>
        <begin position="94"/>
        <end position="275"/>
    </location>
</feature>
<dbReference type="InterPro" id="IPR017802">
    <property type="entry name" value="VWFA-rel_acidobac-type"/>
</dbReference>
<dbReference type="NCBIfam" id="TIGR03436">
    <property type="entry name" value="acidobact_VWFA"/>
    <property type="match status" value="1"/>
</dbReference>
<proteinExistence type="predicted"/>
<dbReference type="SUPFAM" id="SSF53300">
    <property type="entry name" value="vWA-like"/>
    <property type="match status" value="1"/>
</dbReference>
<dbReference type="EMBL" id="ADVR01000029">
    <property type="protein sequence ID" value="EFO81058.1"/>
    <property type="molecule type" value="Genomic_DNA"/>
</dbReference>
<dbReference type="eggNOG" id="COG2304">
    <property type="taxonomic scope" value="Bacteria"/>
</dbReference>
<dbReference type="InterPro" id="IPR036465">
    <property type="entry name" value="vWFA_dom_sf"/>
</dbReference>
<evidence type="ECO:0000259" key="1">
    <source>
        <dbReference type="PROSITE" id="PS50234"/>
    </source>
</evidence>
<dbReference type="InterPro" id="IPR002035">
    <property type="entry name" value="VWF_A"/>
</dbReference>
<evidence type="ECO:0000313" key="3">
    <source>
        <dbReference type="Proteomes" id="UP000054010"/>
    </source>
</evidence>
<protein>
    <submittedName>
        <fullName evidence="2">von Willebrand factor, type A</fullName>
    </submittedName>
</protein>
<organism evidence="2 3">
    <name type="scientific">Oscillochloris trichoides DG-6</name>
    <dbReference type="NCBI Taxonomy" id="765420"/>
    <lineage>
        <taxon>Bacteria</taxon>
        <taxon>Bacillati</taxon>
        <taxon>Chloroflexota</taxon>
        <taxon>Chloroflexia</taxon>
        <taxon>Chloroflexales</taxon>
        <taxon>Chloroflexineae</taxon>
        <taxon>Oscillochloridaceae</taxon>
        <taxon>Oscillochloris</taxon>
    </lineage>
</organism>
<dbReference type="Proteomes" id="UP000054010">
    <property type="component" value="Unassembled WGS sequence"/>
</dbReference>
<dbReference type="InterPro" id="IPR051266">
    <property type="entry name" value="CLCR"/>
</dbReference>
<dbReference type="OrthoDB" id="2922473at2"/>
<dbReference type="PANTHER" id="PTHR10579">
    <property type="entry name" value="CALCIUM-ACTIVATED CHLORIDE CHANNEL REGULATOR"/>
    <property type="match status" value="1"/>
</dbReference>
<reference evidence="2 3" key="1">
    <citation type="journal article" date="2011" name="J. Bacteriol.">
        <title>Draft genome sequence of the anoxygenic filamentous phototrophic bacterium Oscillochloris trichoides subsp. DG-6.</title>
        <authorList>
            <person name="Kuznetsov B.B."/>
            <person name="Ivanovsky R.N."/>
            <person name="Keppen O.I."/>
            <person name="Sukhacheva M.V."/>
            <person name="Bumazhkin B.K."/>
            <person name="Patutina E.O."/>
            <person name="Beletsky A.V."/>
            <person name="Mardanov A.V."/>
            <person name="Baslerov R.V."/>
            <person name="Panteleeva A.N."/>
            <person name="Kolganova T.V."/>
            <person name="Ravin N.V."/>
            <person name="Skryabin K.G."/>
        </authorList>
    </citation>
    <scope>NUCLEOTIDE SEQUENCE [LARGE SCALE GENOMIC DNA]</scope>
    <source>
        <strain evidence="2 3">DG-6</strain>
    </source>
</reference>
<dbReference type="Pfam" id="PF13519">
    <property type="entry name" value="VWA_2"/>
    <property type="match status" value="1"/>
</dbReference>
<sequence>MRQRWVFFPIGLLLVIGVLLFIRQSAPLQPSTLDRVSITQVDTSDYPQVVLYVRVHDPAGSLERDLGRADFSIIEDGVAVPVADFVGAGGSAIRSVLVIDRSGSMDEGNKIDGARDAAQAFVGMVRSDDQVALIGFNDQVVVLEPFTDDQAILEAAIRRLRADGGTALYDSIVEGVDLLRDQPGRRALLVLTDGQDCRDLDSCPDDAGSSHTLAEAIAYANAANQPVTLIGLGQRGSSGDDGIDERVLQRIATETRGSYAYSPDAAALTDLYREIAGGLQSEYRLTYHSPRPFYDGTRRDIRVVVAGEQAAATYTERHLITITAHPLVGLALLLPLLGLLFVPRWLPKPSSASAATVLPVKEELPTPHCIQCEAPLRAGARFCGRCGTPQPQAEPERRIFCDMCGRPIPPGAHVCALCGEPARTQEQGDE</sequence>
<evidence type="ECO:0000313" key="2">
    <source>
        <dbReference type="EMBL" id="EFO81058.1"/>
    </source>
</evidence>
<dbReference type="CDD" id="cd00198">
    <property type="entry name" value="vWFA"/>
    <property type="match status" value="1"/>
</dbReference>
<name>E1ICN8_9CHLR</name>
<dbReference type="PROSITE" id="PS50234">
    <property type="entry name" value="VWFA"/>
    <property type="match status" value="1"/>
</dbReference>
<keyword evidence="3" id="KW-1185">Reference proteome</keyword>
<dbReference type="PANTHER" id="PTHR10579:SF43">
    <property type="entry name" value="ZINC FINGER (C3HC4-TYPE RING FINGER) FAMILY PROTEIN"/>
    <property type="match status" value="1"/>
</dbReference>
<accession>E1ICN8</accession>
<dbReference type="InterPro" id="IPR025874">
    <property type="entry name" value="DZR"/>
</dbReference>